<sequence>MFFIGTALLILALRWSLDLVQLGGASAAFIFISYLTDALVFAATWTALTQPDGGVGLLAGWRLLKGRRLKVLKAGLWGLPSAAVSYLLLSLGAILFQAISVALGARIAGWLMLAWIFAVGWLCCALLFVSLFACIETARGEDKLWMAGVKGMRGAFLGWRPLLAVWTAFVCAATLCAALGAGVLGHLSLTSLDGEGRELLEYWINWPALFAAVMALLALLAPIGTDVLAGDRCDTGSEGELAAFGETVALRLGLALKALAAAVILSGLFVINVGIASSLTGALALWLTGRALAASAPAWGQAEAGTWARWKWLVFPGLPLALLWFGSTQIS</sequence>
<gene>
    <name evidence="2" type="ORF">CU669_19090</name>
</gene>
<comment type="caution">
    <text evidence="2">The sequence shown here is derived from an EMBL/GenBank/DDBJ whole genome shotgun (WGS) entry which is preliminary data.</text>
</comment>
<feature type="transmembrane region" description="Helical" evidence="1">
    <location>
        <begin position="156"/>
        <end position="183"/>
    </location>
</feature>
<feature type="transmembrane region" description="Helical" evidence="1">
    <location>
        <begin position="111"/>
        <end position="135"/>
    </location>
</feature>
<dbReference type="Proteomes" id="UP000251075">
    <property type="component" value="Unassembled WGS sequence"/>
</dbReference>
<keyword evidence="3" id="KW-1185">Reference proteome</keyword>
<proteinExistence type="predicted"/>
<keyword evidence="1" id="KW-0472">Membrane</keyword>
<feature type="transmembrane region" description="Helical" evidence="1">
    <location>
        <begin position="74"/>
        <end position="99"/>
    </location>
</feature>
<accession>A0A364NTN4</accession>
<keyword evidence="1" id="KW-0812">Transmembrane</keyword>
<feature type="transmembrane region" description="Helical" evidence="1">
    <location>
        <begin position="259"/>
        <end position="287"/>
    </location>
</feature>
<organism evidence="2 3">
    <name type="scientific">Paramagnetospirillum kuznetsovii</name>
    <dbReference type="NCBI Taxonomy" id="2053833"/>
    <lineage>
        <taxon>Bacteria</taxon>
        <taxon>Pseudomonadati</taxon>
        <taxon>Pseudomonadota</taxon>
        <taxon>Alphaproteobacteria</taxon>
        <taxon>Rhodospirillales</taxon>
        <taxon>Magnetospirillaceae</taxon>
        <taxon>Paramagnetospirillum</taxon>
    </lineage>
</organism>
<protein>
    <submittedName>
        <fullName evidence="2">Uncharacterized protein</fullName>
    </submittedName>
</protein>
<reference evidence="2 3" key="1">
    <citation type="submission" date="2017-11" db="EMBL/GenBank/DDBJ databases">
        <title>Draft genome sequence of magnetotactic bacterium Magnetospirillum kuznetsovii LBB-42.</title>
        <authorList>
            <person name="Grouzdev D.S."/>
            <person name="Rysina M.S."/>
            <person name="Baslerov R.V."/>
            <person name="Koziaeva V."/>
        </authorList>
    </citation>
    <scope>NUCLEOTIDE SEQUENCE [LARGE SCALE GENOMIC DNA]</scope>
    <source>
        <strain evidence="2 3">LBB-42</strain>
    </source>
</reference>
<dbReference type="AlphaFoldDB" id="A0A364NTN4"/>
<name>A0A364NTN4_9PROT</name>
<feature type="transmembrane region" description="Helical" evidence="1">
    <location>
        <begin position="203"/>
        <end position="223"/>
    </location>
</feature>
<evidence type="ECO:0000313" key="2">
    <source>
        <dbReference type="EMBL" id="RAU20275.1"/>
    </source>
</evidence>
<evidence type="ECO:0000256" key="1">
    <source>
        <dbReference type="SAM" id="Phobius"/>
    </source>
</evidence>
<keyword evidence="1" id="KW-1133">Transmembrane helix</keyword>
<feature type="transmembrane region" description="Helical" evidence="1">
    <location>
        <begin position="307"/>
        <end position="325"/>
    </location>
</feature>
<dbReference type="EMBL" id="PGTO01000027">
    <property type="protein sequence ID" value="RAU20275.1"/>
    <property type="molecule type" value="Genomic_DNA"/>
</dbReference>
<feature type="transmembrane region" description="Helical" evidence="1">
    <location>
        <begin position="26"/>
        <end position="48"/>
    </location>
</feature>
<evidence type="ECO:0000313" key="3">
    <source>
        <dbReference type="Proteomes" id="UP000251075"/>
    </source>
</evidence>